<dbReference type="Pfam" id="PF12389">
    <property type="entry name" value="Peptidase_M73"/>
    <property type="match status" value="1"/>
</dbReference>
<keyword evidence="3" id="KW-1185">Reference proteome</keyword>
<dbReference type="AlphaFoldDB" id="A0A5B1M5E7"/>
<gene>
    <name evidence="2" type="ORF">F0U47_11220</name>
</gene>
<dbReference type="Proteomes" id="UP000324351">
    <property type="component" value="Unassembled WGS sequence"/>
</dbReference>
<protein>
    <recommendedName>
        <fullName evidence="4">Camelysin metallo-endopeptidase</fullName>
    </recommendedName>
</protein>
<dbReference type="RefSeq" id="WP_149750456.1">
    <property type="nucleotide sequence ID" value="NZ_VUJW01000003.1"/>
</dbReference>
<dbReference type="GO" id="GO:0005975">
    <property type="term" value="P:carbohydrate metabolic process"/>
    <property type="evidence" value="ECO:0007669"/>
    <property type="project" value="UniProtKB-ARBA"/>
</dbReference>
<dbReference type="Gene3D" id="2.60.40.10">
    <property type="entry name" value="Immunoglobulins"/>
    <property type="match status" value="1"/>
</dbReference>
<dbReference type="InterPro" id="IPR022121">
    <property type="entry name" value="Peptidase_M73_camelysin"/>
</dbReference>
<evidence type="ECO:0008006" key="4">
    <source>
        <dbReference type="Google" id="ProtNLM"/>
    </source>
</evidence>
<evidence type="ECO:0000313" key="2">
    <source>
        <dbReference type="EMBL" id="KAA1427964.1"/>
    </source>
</evidence>
<organism evidence="2 3">
    <name type="scientific">Nocardioides antri</name>
    <dbReference type="NCBI Taxonomy" id="2607659"/>
    <lineage>
        <taxon>Bacteria</taxon>
        <taxon>Bacillati</taxon>
        <taxon>Actinomycetota</taxon>
        <taxon>Actinomycetes</taxon>
        <taxon>Propionibacteriales</taxon>
        <taxon>Nocardioidaceae</taxon>
        <taxon>Nocardioides</taxon>
    </lineage>
</organism>
<evidence type="ECO:0000313" key="3">
    <source>
        <dbReference type="Proteomes" id="UP000324351"/>
    </source>
</evidence>
<comment type="caution">
    <text evidence="2">The sequence shown here is derived from an EMBL/GenBank/DDBJ whole genome shotgun (WGS) entry which is preliminary data.</text>
</comment>
<accession>A0A5B1M5E7</accession>
<proteinExistence type="predicted"/>
<sequence>MKNTTKILVPLATLAAAGAVAIGSGATFTSESNNTISSVTSGSLTHTNSKADQAVFNLPTMKPGDTVNGTLTLTNTGSLPAAFSLTETSSSNAFSGDNLSLTITNTTSGANVYTGTFGGLVDGTKTALGTMQPGAAATYRFSVQLAPTAGNADQGKTATAAYKWDAIQLDGETVNQ</sequence>
<keyword evidence="1" id="KW-0732">Signal</keyword>
<name>A0A5B1M5E7_9ACTN</name>
<reference evidence="2 3" key="2">
    <citation type="submission" date="2019-09" db="EMBL/GenBank/DDBJ databases">
        <authorList>
            <person name="Jin C."/>
        </authorList>
    </citation>
    <scope>NUCLEOTIDE SEQUENCE [LARGE SCALE GENOMIC DNA]</scope>
    <source>
        <strain evidence="2 3">BN140041</strain>
    </source>
</reference>
<feature type="signal peptide" evidence="1">
    <location>
        <begin position="1"/>
        <end position="21"/>
    </location>
</feature>
<dbReference type="InterPro" id="IPR013783">
    <property type="entry name" value="Ig-like_fold"/>
</dbReference>
<feature type="chain" id="PRO_5038689643" description="Camelysin metallo-endopeptidase" evidence="1">
    <location>
        <begin position="22"/>
        <end position="176"/>
    </location>
</feature>
<dbReference type="EMBL" id="VUJW01000003">
    <property type="protein sequence ID" value="KAA1427964.1"/>
    <property type="molecule type" value="Genomic_DNA"/>
</dbReference>
<evidence type="ECO:0000256" key="1">
    <source>
        <dbReference type="SAM" id="SignalP"/>
    </source>
</evidence>
<reference evidence="2 3" key="1">
    <citation type="submission" date="2019-09" db="EMBL/GenBank/DDBJ databases">
        <title>Nocardioides panacisoli sp. nov., isolated from the soil of a ginseng field.</title>
        <authorList>
            <person name="Cho C."/>
        </authorList>
    </citation>
    <scope>NUCLEOTIDE SEQUENCE [LARGE SCALE GENOMIC DNA]</scope>
    <source>
        <strain evidence="2 3">BN140041</strain>
    </source>
</reference>